<dbReference type="InterPro" id="IPR004104">
    <property type="entry name" value="Gfo/Idh/MocA-like_OxRdtase_C"/>
</dbReference>
<dbReference type="Proteomes" id="UP000306954">
    <property type="component" value="Unassembled WGS sequence"/>
</dbReference>
<dbReference type="Pfam" id="PF01408">
    <property type="entry name" value="GFO_IDH_MocA"/>
    <property type="match status" value="1"/>
</dbReference>
<reference evidence="7 8" key="1">
    <citation type="submission" date="2019-03" db="EMBL/GenBank/DDBJ databases">
        <title>Sequencing 23 genomes of Wallemia ichthyophaga.</title>
        <authorList>
            <person name="Gostincar C."/>
        </authorList>
    </citation>
    <scope>NUCLEOTIDE SEQUENCE [LARGE SCALE GENOMIC DNA]</scope>
    <source>
        <strain evidence="6 8">EXF-6200</strain>
        <strain evidence="5 7">EXF-8621</strain>
    </source>
</reference>
<dbReference type="GO" id="GO:0000166">
    <property type="term" value="F:nucleotide binding"/>
    <property type="evidence" value="ECO:0007669"/>
    <property type="project" value="InterPro"/>
</dbReference>
<dbReference type="GO" id="GO:0016491">
    <property type="term" value="F:oxidoreductase activity"/>
    <property type="evidence" value="ECO:0007669"/>
    <property type="project" value="UniProtKB-KW"/>
</dbReference>
<dbReference type="Pfam" id="PF02894">
    <property type="entry name" value="GFO_IDH_MocA_C"/>
    <property type="match status" value="1"/>
</dbReference>
<dbReference type="InterPro" id="IPR036291">
    <property type="entry name" value="NAD(P)-bd_dom_sf"/>
</dbReference>
<evidence type="ECO:0000259" key="3">
    <source>
        <dbReference type="Pfam" id="PF01408"/>
    </source>
</evidence>
<dbReference type="Gene3D" id="3.40.50.720">
    <property type="entry name" value="NAD(P)-binding Rossmann-like Domain"/>
    <property type="match status" value="1"/>
</dbReference>
<protein>
    <recommendedName>
        <fullName evidence="9">Oxidoreductase</fullName>
    </recommendedName>
</protein>
<evidence type="ECO:0008006" key="9">
    <source>
        <dbReference type="Google" id="ProtNLM"/>
    </source>
</evidence>
<evidence type="ECO:0000259" key="4">
    <source>
        <dbReference type="Pfam" id="PF02894"/>
    </source>
</evidence>
<comment type="similarity">
    <text evidence="1">Belongs to the Gfo/Idh/MocA family.</text>
</comment>
<accession>A0A4T0FTW0</accession>
<dbReference type="EMBL" id="SPOF01000011">
    <property type="protein sequence ID" value="TIB14272.1"/>
    <property type="molecule type" value="Genomic_DNA"/>
</dbReference>
<name>A0A4T0FTW0_WALIC</name>
<evidence type="ECO:0000256" key="1">
    <source>
        <dbReference type="ARBA" id="ARBA00010928"/>
    </source>
</evidence>
<dbReference type="Proteomes" id="UP000310689">
    <property type="component" value="Unassembled WGS sequence"/>
</dbReference>
<dbReference type="EMBL" id="SPOI01000155">
    <property type="protein sequence ID" value="TIB34950.1"/>
    <property type="molecule type" value="Genomic_DNA"/>
</dbReference>
<evidence type="ECO:0000256" key="2">
    <source>
        <dbReference type="ARBA" id="ARBA00023002"/>
    </source>
</evidence>
<evidence type="ECO:0000313" key="6">
    <source>
        <dbReference type="EMBL" id="TIB34950.1"/>
    </source>
</evidence>
<dbReference type="InterPro" id="IPR051317">
    <property type="entry name" value="Gfo/Idh/MocA_oxidoreduct"/>
</dbReference>
<proteinExistence type="inferred from homology"/>
<keyword evidence="2" id="KW-0560">Oxidoreductase</keyword>
<comment type="caution">
    <text evidence="6">The sequence shown here is derived from an EMBL/GenBank/DDBJ whole genome shotgun (WGS) entry which is preliminary data.</text>
</comment>
<dbReference type="OrthoDB" id="446809at2759"/>
<sequence length="350" mass="38790">MINVAIIGVGNSSDLHIPFIDAVDDFKLTHVLERRATKENSVARSKWQHLEPFTVINDYNDILKDTNVSLIVITTSNTSHYDLTKEALKAGKNVVVEKPLTPSSEQALELADLAVEKGLILSVFQNRRYDSDFLTASKLIKDGKLGDISSVESRFDRYRPQNKGGWREENVPGSGVLYDLGSHLIDQSVKLFGKPHQISAIVQNSDLSVDDSFTVHLHYQNKIPLIVTLGASVLACFNDQLRFKISGENGSFIKYGFDVQESQIKAGLNALDANFGVDDKNAHGTFTNSDGKTETVETVKGVWIDFYRNVANAINKTEKLAVDPYSAALTIRLIELAHQSSKEGRRIDIP</sequence>
<dbReference type="InterPro" id="IPR000683">
    <property type="entry name" value="Gfo/Idh/MocA-like_OxRdtase_N"/>
</dbReference>
<dbReference type="PANTHER" id="PTHR43708:SF5">
    <property type="entry name" value="CONSERVED EXPRESSED OXIDOREDUCTASE (EUROFUNG)-RELATED"/>
    <property type="match status" value="1"/>
</dbReference>
<feature type="domain" description="Gfo/Idh/MocA-like oxidoreductase N-terminal" evidence="3">
    <location>
        <begin position="2"/>
        <end position="123"/>
    </location>
</feature>
<gene>
    <name evidence="6" type="ORF">E3P86_02751</name>
    <name evidence="5" type="ORF">E3P90_01357</name>
</gene>
<evidence type="ECO:0000313" key="8">
    <source>
        <dbReference type="Proteomes" id="UP000310689"/>
    </source>
</evidence>
<dbReference type="AlphaFoldDB" id="A0A4T0FTW0"/>
<organism evidence="6 8">
    <name type="scientific">Wallemia ichthyophaga</name>
    <dbReference type="NCBI Taxonomy" id="245174"/>
    <lineage>
        <taxon>Eukaryota</taxon>
        <taxon>Fungi</taxon>
        <taxon>Dikarya</taxon>
        <taxon>Basidiomycota</taxon>
        <taxon>Wallemiomycotina</taxon>
        <taxon>Wallemiomycetes</taxon>
        <taxon>Wallemiales</taxon>
        <taxon>Wallemiaceae</taxon>
        <taxon>Wallemia</taxon>
    </lineage>
</organism>
<evidence type="ECO:0000313" key="7">
    <source>
        <dbReference type="Proteomes" id="UP000306954"/>
    </source>
</evidence>
<evidence type="ECO:0000313" key="5">
    <source>
        <dbReference type="EMBL" id="TIB14272.1"/>
    </source>
</evidence>
<dbReference type="PANTHER" id="PTHR43708">
    <property type="entry name" value="CONSERVED EXPRESSED OXIDOREDUCTASE (EUROFUNG)"/>
    <property type="match status" value="1"/>
</dbReference>
<dbReference type="SUPFAM" id="SSF51735">
    <property type="entry name" value="NAD(P)-binding Rossmann-fold domains"/>
    <property type="match status" value="1"/>
</dbReference>
<feature type="domain" description="Gfo/Idh/MocA-like oxidoreductase C-terminal" evidence="4">
    <location>
        <begin position="138"/>
        <end position="348"/>
    </location>
</feature>
<dbReference type="Gene3D" id="3.30.360.10">
    <property type="entry name" value="Dihydrodipicolinate Reductase, domain 2"/>
    <property type="match status" value="1"/>
</dbReference>